<evidence type="ECO:0000256" key="10">
    <source>
        <dbReference type="ARBA" id="ARBA00023136"/>
    </source>
</evidence>
<dbReference type="AlphaFoldDB" id="A0A5A9PVW7"/>
<keyword evidence="6" id="KW-0276">Fatty acid metabolism</keyword>
<evidence type="ECO:0000256" key="1">
    <source>
        <dbReference type="ARBA" id="ARBA00004141"/>
    </source>
</evidence>
<dbReference type="PRINTS" id="PR00363">
    <property type="entry name" value="CYTOCHROMEB5"/>
</dbReference>
<protein>
    <submittedName>
        <fullName evidence="15">Fatty acid desaturase 2</fullName>
    </submittedName>
</protein>
<dbReference type="SUPFAM" id="SSF55856">
    <property type="entry name" value="Cytochrome b5-like heme/steroid binding domain"/>
    <property type="match status" value="1"/>
</dbReference>
<evidence type="ECO:0000313" key="15">
    <source>
        <dbReference type="EMBL" id="KAA0724689.1"/>
    </source>
</evidence>
<evidence type="ECO:0000256" key="5">
    <source>
        <dbReference type="ARBA" id="ARBA00022692"/>
    </source>
</evidence>
<reference evidence="15 16" key="1">
    <citation type="journal article" date="2019" name="Mol. Ecol. Resour.">
        <title>Chromosome-level genome assembly of Triplophysa tibetana, a fish adapted to the harsh high-altitude environment of the Tibetan Plateau.</title>
        <authorList>
            <person name="Yang X."/>
            <person name="Liu H."/>
            <person name="Ma Z."/>
            <person name="Zou Y."/>
            <person name="Zou M."/>
            <person name="Mao Y."/>
            <person name="Li X."/>
            <person name="Wang H."/>
            <person name="Chen T."/>
            <person name="Wang W."/>
            <person name="Yang R."/>
        </authorList>
    </citation>
    <scope>NUCLEOTIDE SEQUENCE [LARGE SCALE GENOMIC DNA]</scope>
    <source>
        <strain evidence="15">TTIB1903HZAU</strain>
        <tissue evidence="15">Muscle</tissue>
    </source>
</reference>
<evidence type="ECO:0000256" key="6">
    <source>
        <dbReference type="ARBA" id="ARBA00022832"/>
    </source>
</evidence>
<evidence type="ECO:0000256" key="2">
    <source>
        <dbReference type="ARBA" id="ARBA00005105"/>
    </source>
</evidence>
<dbReference type="InterPro" id="IPR005804">
    <property type="entry name" value="FA_desaturase_dom"/>
</dbReference>
<keyword evidence="4" id="KW-0444">Lipid biosynthesis</keyword>
<evidence type="ECO:0000256" key="4">
    <source>
        <dbReference type="ARBA" id="ARBA00022516"/>
    </source>
</evidence>
<dbReference type="EMBL" id="SOYY01000002">
    <property type="protein sequence ID" value="KAA0724689.1"/>
    <property type="molecule type" value="Genomic_DNA"/>
</dbReference>
<comment type="subcellular location">
    <subcellularLocation>
        <location evidence="1">Membrane</location>
        <topology evidence="1">Multi-pass membrane protein</topology>
    </subcellularLocation>
</comment>
<evidence type="ECO:0000256" key="8">
    <source>
        <dbReference type="ARBA" id="ARBA00023002"/>
    </source>
</evidence>
<evidence type="ECO:0000256" key="9">
    <source>
        <dbReference type="ARBA" id="ARBA00023098"/>
    </source>
</evidence>
<dbReference type="Pfam" id="PF00487">
    <property type="entry name" value="FA_desaturase"/>
    <property type="match status" value="1"/>
</dbReference>
<sequence>MGGGGQQTDRVSGTERRSGSYSWEEVQKHTKRGDQWIVVERKVYDVSQWAKRHPGGLRILGHYAGEDATEAFTAFHPNLQLVRKYMKPLLIGELEASEPSQDRQKKAALVEDFRALRERLEAEGCFKTQPLFFILHLGHILLLEAVSLLLLWYFGTGWINTAVVAVLLGTAQSQAGWLQHDFGHLSVFKTSRWNHLVHKFIIGQLKGASANWWNHRHFQHHAKPNIITKDPDVNMLNAFVVGDVQPLEDFIWCVSYYVRYLLCYTQFYGFFGAVLLFNVVSHKIEVYVVSERLDECVVVLVCRFIESHWFVWVTQMSHIPMNIDHEKHKDWFSMQLVATCNIEPSAFNDWFSGHLNFQIEHHLFPTMPRHNYWRAAPQVRALCEKHGVKYHEKTLFRAFADVVGSLEKSGELWLDAYLHK</sequence>
<evidence type="ECO:0000256" key="7">
    <source>
        <dbReference type="ARBA" id="ARBA00022989"/>
    </source>
</evidence>
<keyword evidence="16" id="KW-1185">Reference proteome</keyword>
<feature type="transmembrane region" description="Helical" evidence="13">
    <location>
        <begin position="131"/>
        <end position="154"/>
    </location>
</feature>
<keyword evidence="5 13" id="KW-0812">Transmembrane</keyword>
<evidence type="ECO:0000313" key="16">
    <source>
        <dbReference type="Proteomes" id="UP000324632"/>
    </source>
</evidence>
<evidence type="ECO:0000259" key="14">
    <source>
        <dbReference type="PROSITE" id="PS50255"/>
    </source>
</evidence>
<dbReference type="SMART" id="SM01117">
    <property type="entry name" value="Cyt-b5"/>
    <property type="match status" value="1"/>
</dbReference>
<dbReference type="PROSITE" id="PS50255">
    <property type="entry name" value="CYTOCHROME_B5_2"/>
    <property type="match status" value="1"/>
</dbReference>
<keyword evidence="10 13" id="KW-0472">Membrane</keyword>
<gene>
    <name evidence="15" type="ORF">E1301_Tti015274</name>
</gene>
<feature type="domain" description="Cytochrome b5 heme-binding" evidence="14">
    <location>
        <begin position="18"/>
        <end position="95"/>
    </location>
</feature>
<feature type="transmembrane region" description="Helical" evidence="13">
    <location>
        <begin position="257"/>
        <end position="280"/>
    </location>
</feature>
<proteinExistence type="inferred from homology"/>
<name>A0A5A9PVW7_9TELE</name>
<evidence type="ECO:0000256" key="12">
    <source>
        <dbReference type="SAM" id="MobiDB-lite"/>
    </source>
</evidence>
<dbReference type="PIRSF" id="PIRSF015921">
    <property type="entry name" value="FA_sphinglp_des"/>
    <property type="match status" value="1"/>
</dbReference>
<comment type="caution">
    <text evidence="15">The sequence shown here is derived from an EMBL/GenBank/DDBJ whole genome shotgun (WGS) entry which is preliminary data.</text>
</comment>
<keyword evidence="11" id="KW-0275">Fatty acid biosynthesis</keyword>
<dbReference type="InterPro" id="IPR036400">
    <property type="entry name" value="Cyt_B5-like_heme/steroid_sf"/>
</dbReference>
<dbReference type="Pfam" id="PF00173">
    <property type="entry name" value="Cyt-b5"/>
    <property type="match status" value="1"/>
</dbReference>
<dbReference type="InterPro" id="IPR001199">
    <property type="entry name" value="Cyt_B5-like_heme/steroid-bd"/>
</dbReference>
<dbReference type="Proteomes" id="UP000324632">
    <property type="component" value="Chromosome 2"/>
</dbReference>
<evidence type="ECO:0000256" key="3">
    <source>
        <dbReference type="ARBA" id="ARBA00009295"/>
    </source>
</evidence>
<dbReference type="InterPro" id="IPR012171">
    <property type="entry name" value="Fatty_acid_desaturase"/>
</dbReference>
<dbReference type="CDD" id="cd03506">
    <property type="entry name" value="Delta6-FADS-like"/>
    <property type="match status" value="1"/>
</dbReference>
<dbReference type="UniPathway" id="UPA00658"/>
<evidence type="ECO:0000256" key="11">
    <source>
        <dbReference type="ARBA" id="ARBA00023160"/>
    </source>
</evidence>
<keyword evidence="8" id="KW-0560">Oxidoreductase</keyword>
<keyword evidence="9" id="KW-0443">Lipid metabolism</keyword>
<dbReference type="PANTHER" id="PTHR19353">
    <property type="entry name" value="FATTY ACID DESATURASE 2"/>
    <property type="match status" value="1"/>
</dbReference>
<dbReference type="GO" id="GO:0016717">
    <property type="term" value="F:oxidoreductase activity, acting on paired donors, with oxidation of a pair of donors resulting in the reduction of molecular oxygen to two molecules of water"/>
    <property type="evidence" value="ECO:0007669"/>
    <property type="project" value="TreeGrafter"/>
</dbReference>
<dbReference type="GO" id="GO:0016020">
    <property type="term" value="C:membrane"/>
    <property type="evidence" value="ECO:0007669"/>
    <property type="project" value="UniProtKB-SubCell"/>
</dbReference>
<organism evidence="15 16">
    <name type="scientific">Triplophysa tibetana</name>
    <dbReference type="NCBI Taxonomy" id="1572043"/>
    <lineage>
        <taxon>Eukaryota</taxon>
        <taxon>Metazoa</taxon>
        <taxon>Chordata</taxon>
        <taxon>Craniata</taxon>
        <taxon>Vertebrata</taxon>
        <taxon>Euteleostomi</taxon>
        <taxon>Actinopterygii</taxon>
        <taxon>Neopterygii</taxon>
        <taxon>Teleostei</taxon>
        <taxon>Ostariophysi</taxon>
        <taxon>Cypriniformes</taxon>
        <taxon>Nemacheilidae</taxon>
        <taxon>Triplophysa</taxon>
    </lineage>
</organism>
<keyword evidence="7 13" id="KW-1133">Transmembrane helix</keyword>
<comment type="pathway">
    <text evidence="2">Lipid metabolism; polyunsaturated fatty acid biosynthesis.</text>
</comment>
<feature type="region of interest" description="Disordered" evidence="12">
    <location>
        <begin position="1"/>
        <end position="26"/>
    </location>
</feature>
<comment type="similarity">
    <text evidence="3">Belongs to the fatty acid desaturase type 1 family.</text>
</comment>
<accession>A0A5A9PVW7</accession>
<dbReference type="Gene3D" id="3.10.120.10">
    <property type="entry name" value="Cytochrome b5-like heme/steroid binding domain"/>
    <property type="match status" value="1"/>
</dbReference>
<evidence type="ECO:0000256" key="13">
    <source>
        <dbReference type="SAM" id="Phobius"/>
    </source>
</evidence>
<dbReference type="GO" id="GO:0006636">
    <property type="term" value="P:unsaturated fatty acid biosynthetic process"/>
    <property type="evidence" value="ECO:0007669"/>
    <property type="project" value="UniProtKB-UniPathway"/>
</dbReference>
<dbReference type="PANTHER" id="PTHR19353:SF12">
    <property type="entry name" value="ACYL-COA 6-DESATURASE"/>
    <property type="match status" value="1"/>
</dbReference>